<accession>A0A1L3NGT0</accession>
<dbReference type="Proteomes" id="UP000182204">
    <property type="component" value="Chromosome"/>
</dbReference>
<dbReference type="EMBL" id="CP013243">
    <property type="protein sequence ID" value="APH15323.1"/>
    <property type="molecule type" value="Genomic_DNA"/>
</dbReference>
<reference evidence="1 2" key="1">
    <citation type="submission" date="2015-11" db="EMBL/GenBank/DDBJ databases">
        <authorList>
            <person name="Hill K.K."/>
            <person name="Shirey T.B."/>
            <person name="Raphael B."/>
            <person name="Daligault H.E."/>
            <person name="Davenport K.W."/>
            <person name="Bruce D.C."/>
            <person name="Foley B.T."/>
            <person name="Johnson S.L."/>
        </authorList>
    </citation>
    <scope>NUCLEOTIDE SEQUENCE [LARGE SCALE GENOMIC DNA]</scope>
    <source>
        <strain evidence="1 2">CDC_1632</strain>
    </source>
</reference>
<protein>
    <submittedName>
        <fullName evidence="1">Uncharacterized protein</fullName>
    </submittedName>
</protein>
<evidence type="ECO:0000313" key="2">
    <source>
        <dbReference type="Proteomes" id="UP000182204"/>
    </source>
</evidence>
<evidence type="ECO:0000313" key="1">
    <source>
        <dbReference type="EMBL" id="APH15323.1"/>
    </source>
</evidence>
<dbReference type="AlphaFoldDB" id="A0A1L3NGT0"/>
<sequence>MVCCDLHNQEVDMQLVEKLMKLNILYIREMERRGIIKVKNMGQLTEPLGVHSQNLTVLKATNYLKNKIDKNSNIVYLKDEINKLQEQICNSEIKDYKFWNGNFNEEENKLDDLVIKRLFFMETGFVGTTQAQEYTGITVSAIKQACQREKLLNTKKLGKTWLVHLPEVRAYWNVPDKDEKSLYKDWEY</sequence>
<gene>
    <name evidence="1" type="ORF">NPD5_3868</name>
</gene>
<proteinExistence type="predicted"/>
<organism evidence="1 2">
    <name type="scientific">Clostridium sporogenes</name>
    <dbReference type="NCBI Taxonomy" id="1509"/>
    <lineage>
        <taxon>Bacteria</taxon>
        <taxon>Bacillati</taxon>
        <taxon>Bacillota</taxon>
        <taxon>Clostridia</taxon>
        <taxon>Eubacteriales</taxon>
        <taxon>Clostridiaceae</taxon>
        <taxon>Clostridium</taxon>
    </lineage>
</organism>
<dbReference type="RefSeq" id="WP_045898987.1">
    <property type="nucleotide sequence ID" value="NZ_CP013243.1"/>
</dbReference>
<name>A0A1L3NGT0_CLOSG</name>